<evidence type="ECO:0000256" key="7">
    <source>
        <dbReference type="ARBA" id="ARBA00022777"/>
    </source>
</evidence>
<dbReference type="GO" id="GO:0004674">
    <property type="term" value="F:protein serine/threonine kinase activity"/>
    <property type="evidence" value="ECO:0007669"/>
    <property type="project" value="UniProtKB-KW"/>
</dbReference>
<sequence>MSLYDLLNRGIIDEMLGVISAGKESRVYWAKSREGDLAVKIYLTSSMEFRKSIYQYIVGDPRFEGVKRETRHMIYTWALKEYKNLEEAYRVGVRVPRPIKAHKNILVMEFLGEDGTPAPLLKDCQLDVDEATRIFNEVLNFIKLLYTKAEIVHADLSEFNMMVWNGKCYLIDFGQAVSIRHPMAQEFLARDIKNVLRFFSESGVEVPSFEEVYKWVVEE</sequence>
<comment type="caution">
    <text evidence="13">The sequence shown here is derived from an EMBL/GenBank/DDBJ whole genome shotgun (WGS) entry which is preliminary data.</text>
</comment>
<gene>
    <name evidence="13" type="ORF">DRJ31_03820</name>
    <name evidence="14" type="ORF">DRJ33_02860</name>
</gene>
<evidence type="ECO:0000259" key="12">
    <source>
        <dbReference type="PROSITE" id="PS50011"/>
    </source>
</evidence>
<dbReference type="InterPro" id="IPR000687">
    <property type="entry name" value="RIO_kinase"/>
</dbReference>
<evidence type="ECO:0000256" key="5">
    <source>
        <dbReference type="ARBA" id="ARBA00022723"/>
    </source>
</evidence>
<dbReference type="SUPFAM" id="SSF56112">
    <property type="entry name" value="Protein kinase-like (PK-like)"/>
    <property type="match status" value="1"/>
</dbReference>
<comment type="catalytic activity">
    <reaction evidence="11">
        <text>L-seryl-[protein] + ATP = O-phospho-L-seryl-[protein] + ADP + H(+)</text>
        <dbReference type="Rhea" id="RHEA:17989"/>
        <dbReference type="Rhea" id="RHEA-COMP:9863"/>
        <dbReference type="Rhea" id="RHEA-COMP:11604"/>
        <dbReference type="ChEBI" id="CHEBI:15378"/>
        <dbReference type="ChEBI" id="CHEBI:29999"/>
        <dbReference type="ChEBI" id="CHEBI:30616"/>
        <dbReference type="ChEBI" id="CHEBI:83421"/>
        <dbReference type="ChEBI" id="CHEBI:456216"/>
        <dbReference type="EC" id="2.7.11.1"/>
    </reaction>
</comment>
<dbReference type="Gene3D" id="1.10.510.10">
    <property type="entry name" value="Transferase(Phosphotransferase) domain 1"/>
    <property type="match status" value="1"/>
</dbReference>
<dbReference type="Proteomes" id="UP000272051">
    <property type="component" value="Unassembled WGS sequence"/>
</dbReference>
<evidence type="ECO:0000256" key="11">
    <source>
        <dbReference type="ARBA" id="ARBA00048679"/>
    </source>
</evidence>
<dbReference type="InterPro" id="IPR018934">
    <property type="entry name" value="RIO_dom"/>
</dbReference>
<evidence type="ECO:0000313" key="16">
    <source>
        <dbReference type="Proteomes" id="UP000278475"/>
    </source>
</evidence>
<dbReference type="EMBL" id="QMQV01000024">
    <property type="protein sequence ID" value="RLE49748.1"/>
    <property type="molecule type" value="Genomic_DNA"/>
</dbReference>
<feature type="domain" description="Protein kinase" evidence="12">
    <location>
        <begin position="13"/>
        <end position="219"/>
    </location>
</feature>
<keyword evidence="5" id="KW-0479">Metal-binding</keyword>
<dbReference type="Proteomes" id="UP000278475">
    <property type="component" value="Unassembled WGS sequence"/>
</dbReference>
<keyword evidence="9" id="KW-0460">Magnesium</keyword>
<dbReference type="PROSITE" id="PS01245">
    <property type="entry name" value="RIO1"/>
    <property type="match status" value="1"/>
</dbReference>
<evidence type="ECO:0000256" key="4">
    <source>
        <dbReference type="ARBA" id="ARBA00022679"/>
    </source>
</evidence>
<evidence type="ECO:0000313" key="14">
    <source>
        <dbReference type="EMBL" id="RLE52777.1"/>
    </source>
</evidence>
<dbReference type="EC" id="2.7.11.1" evidence="2"/>
<dbReference type="GO" id="GO:0046872">
    <property type="term" value="F:metal ion binding"/>
    <property type="evidence" value="ECO:0007669"/>
    <property type="project" value="UniProtKB-KW"/>
</dbReference>
<dbReference type="InterPro" id="IPR011009">
    <property type="entry name" value="Kinase-like_dom_sf"/>
</dbReference>
<dbReference type="PANTHER" id="PTHR45723">
    <property type="entry name" value="SERINE/THREONINE-PROTEIN KINASE RIO1"/>
    <property type="match status" value="1"/>
</dbReference>
<evidence type="ECO:0000256" key="10">
    <source>
        <dbReference type="ARBA" id="ARBA00047899"/>
    </source>
</evidence>
<protein>
    <recommendedName>
        <fullName evidence="2">non-specific serine/threonine protein kinase</fullName>
        <ecNumber evidence="2">2.7.11.1</ecNumber>
    </recommendedName>
</protein>
<dbReference type="InterPro" id="IPR000719">
    <property type="entry name" value="Prot_kinase_dom"/>
</dbReference>
<keyword evidence="3" id="KW-0723">Serine/threonine-protein kinase</keyword>
<dbReference type="Gene3D" id="3.30.200.20">
    <property type="entry name" value="Phosphorylase Kinase, domain 1"/>
    <property type="match status" value="1"/>
</dbReference>
<dbReference type="AlphaFoldDB" id="A0A497ET24"/>
<evidence type="ECO:0000256" key="9">
    <source>
        <dbReference type="ARBA" id="ARBA00022842"/>
    </source>
</evidence>
<dbReference type="InterPro" id="IPR018935">
    <property type="entry name" value="RIO_kinase_CS"/>
</dbReference>
<organism evidence="13 16">
    <name type="scientific">Thermoproteota archaeon</name>
    <dbReference type="NCBI Taxonomy" id="2056631"/>
    <lineage>
        <taxon>Archaea</taxon>
        <taxon>Thermoproteota</taxon>
    </lineage>
</organism>
<comment type="catalytic activity">
    <reaction evidence="10">
        <text>L-threonyl-[protein] + ATP = O-phospho-L-threonyl-[protein] + ADP + H(+)</text>
        <dbReference type="Rhea" id="RHEA:46608"/>
        <dbReference type="Rhea" id="RHEA-COMP:11060"/>
        <dbReference type="Rhea" id="RHEA-COMP:11605"/>
        <dbReference type="ChEBI" id="CHEBI:15378"/>
        <dbReference type="ChEBI" id="CHEBI:30013"/>
        <dbReference type="ChEBI" id="CHEBI:30616"/>
        <dbReference type="ChEBI" id="CHEBI:61977"/>
        <dbReference type="ChEBI" id="CHEBI:456216"/>
        <dbReference type="EC" id="2.7.11.1"/>
    </reaction>
</comment>
<comment type="similarity">
    <text evidence="1">Belongs to the protein kinase superfamily. RIO-type Ser/Thr kinase family.</text>
</comment>
<evidence type="ECO:0000313" key="15">
    <source>
        <dbReference type="Proteomes" id="UP000272051"/>
    </source>
</evidence>
<dbReference type="EMBL" id="QMQX01000036">
    <property type="protein sequence ID" value="RLE52777.1"/>
    <property type="molecule type" value="Genomic_DNA"/>
</dbReference>
<keyword evidence="4" id="KW-0808">Transferase</keyword>
<proteinExistence type="inferred from homology"/>
<reference evidence="15 16" key="1">
    <citation type="submission" date="2018-06" db="EMBL/GenBank/DDBJ databases">
        <title>Extensive metabolic versatility and redundancy in microbially diverse, dynamic hydrothermal sediments.</title>
        <authorList>
            <person name="Dombrowski N."/>
            <person name="Teske A."/>
            <person name="Baker B.J."/>
        </authorList>
    </citation>
    <scope>NUCLEOTIDE SEQUENCE [LARGE SCALE GENOMIC DNA]</scope>
    <source>
        <strain evidence="14">B34_G17</strain>
        <strain evidence="13">B66_G16</strain>
    </source>
</reference>
<name>A0A497ET24_9CREN</name>
<dbReference type="Pfam" id="PF01163">
    <property type="entry name" value="RIO1"/>
    <property type="match status" value="1"/>
</dbReference>
<keyword evidence="8" id="KW-0067">ATP-binding</keyword>
<dbReference type="SMART" id="SM00090">
    <property type="entry name" value="RIO"/>
    <property type="match status" value="1"/>
</dbReference>
<evidence type="ECO:0000256" key="6">
    <source>
        <dbReference type="ARBA" id="ARBA00022741"/>
    </source>
</evidence>
<keyword evidence="6" id="KW-0547">Nucleotide-binding</keyword>
<accession>A0A497ET24</accession>
<keyword evidence="7 13" id="KW-0418">Kinase</keyword>
<evidence type="ECO:0000256" key="1">
    <source>
        <dbReference type="ARBA" id="ARBA00009196"/>
    </source>
</evidence>
<dbReference type="CDD" id="cd05145">
    <property type="entry name" value="RIO1_like"/>
    <property type="match status" value="1"/>
</dbReference>
<evidence type="ECO:0000256" key="2">
    <source>
        <dbReference type="ARBA" id="ARBA00012513"/>
    </source>
</evidence>
<dbReference type="InterPro" id="IPR051272">
    <property type="entry name" value="RIO-type_Ser/Thr_kinase"/>
</dbReference>
<dbReference type="PROSITE" id="PS50011">
    <property type="entry name" value="PROTEIN_KINASE_DOM"/>
    <property type="match status" value="1"/>
</dbReference>
<evidence type="ECO:0000313" key="13">
    <source>
        <dbReference type="EMBL" id="RLE49748.1"/>
    </source>
</evidence>
<evidence type="ECO:0000256" key="8">
    <source>
        <dbReference type="ARBA" id="ARBA00022840"/>
    </source>
</evidence>
<dbReference type="GO" id="GO:0005524">
    <property type="term" value="F:ATP binding"/>
    <property type="evidence" value="ECO:0007669"/>
    <property type="project" value="UniProtKB-KW"/>
</dbReference>
<evidence type="ECO:0000256" key="3">
    <source>
        <dbReference type="ARBA" id="ARBA00022527"/>
    </source>
</evidence>